<dbReference type="Gene3D" id="2.40.33.20">
    <property type="entry name" value="PK beta-barrel domain-like"/>
    <property type="match status" value="1"/>
</dbReference>
<dbReference type="EMBL" id="RAPK01000008">
    <property type="protein sequence ID" value="RKD73411.1"/>
    <property type="molecule type" value="Genomic_DNA"/>
</dbReference>
<keyword evidence="3" id="KW-1185">Reference proteome</keyword>
<proteinExistence type="predicted"/>
<dbReference type="PANTHER" id="PTHR30212:SF4">
    <property type="entry name" value="MOSC DOMAIN-CONTAINING PROTEIN"/>
    <property type="match status" value="1"/>
</dbReference>
<organism evidence="2 3">
    <name type="scientific">Sinobaca qinghaiensis</name>
    <dbReference type="NCBI Taxonomy" id="342944"/>
    <lineage>
        <taxon>Bacteria</taxon>
        <taxon>Bacillati</taxon>
        <taxon>Bacillota</taxon>
        <taxon>Bacilli</taxon>
        <taxon>Bacillales</taxon>
        <taxon>Sporolactobacillaceae</taxon>
        <taxon>Sinobaca</taxon>
    </lineage>
</organism>
<dbReference type="PROSITE" id="PS51340">
    <property type="entry name" value="MOSC"/>
    <property type="match status" value="1"/>
</dbReference>
<dbReference type="AlphaFoldDB" id="A0A419V4N9"/>
<dbReference type="Pfam" id="PF03473">
    <property type="entry name" value="MOSC"/>
    <property type="match status" value="1"/>
</dbReference>
<feature type="domain" description="MOSC" evidence="1">
    <location>
        <begin position="33"/>
        <end position="168"/>
    </location>
</feature>
<evidence type="ECO:0000259" key="1">
    <source>
        <dbReference type="PROSITE" id="PS51340"/>
    </source>
</evidence>
<dbReference type="GO" id="GO:0030151">
    <property type="term" value="F:molybdenum ion binding"/>
    <property type="evidence" value="ECO:0007669"/>
    <property type="project" value="InterPro"/>
</dbReference>
<dbReference type="InterPro" id="IPR011037">
    <property type="entry name" value="Pyrv_Knase-like_insert_dom_sf"/>
</dbReference>
<dbReference type="InterPro" id="IPR005302">
    <property type="entry name" value="MoCF_Sase_C"/>
</dbReference>
<dbReference type="OrthoDB" id="9786134at2"/>
<comment type="caution">
    <text evidence="2">The sequence shown here is derived from an EMBL/GenBank/DDBJ whole genome shotgun (WGS) entry which is preliminary data.</text>
</comment>
<dbReference type="InterPro" id="IPR052353">
    <property type="entry name" value="Benzoxazolinone_Detox_Enz"/>
</dbReference>
<reference evidence="2 3" key="1">
    <citation type="submission" date="2018-09" db="EMBL/GenBank/DDBJ databases">
        <title>Genomic Encyclopedia of Archaeal and Bacterial Type Strains, Phase II (KMG-II): from individual species to whole genera.</title>
        <authorList>
            <person name="Goeker M."/>
        </authorList>
    </citation>
    <scope>NUCLEOTIDE SEQUENCE [LARGE SCALE GENOMIC DNA]</scope>
    <source>
        <strain evidence="2 3">DSM 17008</strain>
    </source>
</reference>
<evidence type="ECO:0000313" key="3">
    <source>
        <dbReference type="Proteomes" id="UP000285120"/>
    </source>
</evidence>
<gene>
    <name evidence="2" type="ORF">ATL39_1704</name>
</gene>
<name>A0A419V4N9_9BACL</name>
<evidence type="ECO:0000313" key="2">
    <source>
        <dbReference type="EMBL" id="RKD73411.1"/>
    </source>
</evidence>
<dbReference type="SUPFAM" id="SSF50800">
    <property type="entry name" value="PK beta-barrel domain-like"/>
    <property type="match status" value="1"/>
</dbReference>
<sequence>MVVESSIVSLNVGVPENISLKKDKQIISGINKQSVGWKAVFLSFNGLSGDEQADLKNHGGPDKAVCAYPVEHYKHWKDHHDMNVTEGAFGENLLLRGMPETKVCIGDIYEWGESLIQVSQPRQPCYKLAEKHGIPSLPLFVRENGFSGYYFRVLKEGMVSAEDELIKQTSGPAVSIAEINMLTYQPINDHEPIFALLHSPVLAESWKKTLRKKYGIAETAGDDR</sequence>
<dbReference type="GO" id="GO:0030170">
    <property type="term" value="F:pyridoxal phosphate binding"/>
    <property type="evidence" value="ECO:0007669"/>
    <property type="project" value="InterPro"/>
</dbReference>
<protein>
    <submittedName>
        <fullName evidence="2">MOSC domain-containing protein YiiM</fullName>
    </submittedName>
</protein>
<dbReference type="GO" id="GO:0003824">
    <property type="term" value="F:catalytic activity"/>
    <property type="evidence" value="ECO:0007669"/>
    <property type="project" value="InterPro"/>
</dbReference>
<dbReference type="PANTHER" id="PTHR30212">
    <property type="entry name" value="PROTEIN YIIM"/>
    <property type="match status" value="1"/>
</dbReference>
<accession>A0A419V4N9</accession>
<dbReference type="Proteomes" id="UP000285120">
    <property type="component" value="Unassembled WGS sequence"/>
</dbReference>